<accession>A0A840NFA3</accession>
<dbReference type="InterPro" id="IPR050542">
    <property type="entry name" value="Glycosyl_Hydrlase18_Chitinase"/>
</dbReference>
<dbReference type="GO" id="GO:0005975">
    <property type="term" value="P:carbohydrate metabolic process"/>
    <property type="evidence" value="ECO:0007669"/>
    <property type="project" value="InterPro"/>
</dbReference>
<dbReference type="InterPro" id="IPR001223">
    <property type="entry name" value="Glyco_hydro18_cat"/>
</dbReference>
<dbReference type="Gene3D" id="3.20.20.80">
    <property type="entry name" value="Glycosidases"/>
    <property type="match status" value="1"/>
</dbReference>
<dbReference type="Proteomes" id="UP000580474">
    <property type="component" value="Unassembled WGS sequence"/>
</dbReference>
<evidence type="ECO:0000259" key="1">
    <source>
        <dbReference type="PROSITE" id="PS51910"/>
    </source>
</evidence>
<organism evidence="2 3">
    <name type="scientific">Saccharopolyspora gloriosae</name>
    <dbReference type="NCBI Taxonomy" id="455344"/>
    <lineage>
        <taxon>Bacteria</taxon>
        <taxon>Bacillati</taxon>
        <taxon>Actinomycetota</taxon>
        <taxon>Actinomycetes</taxon>
        <taxon>Pseudonocardiales</taxon>
        <taxon>Pseudonocardiaceae</taxon>
        <taxon>Saccharopolyspora</taxon>
    </lineage>
</organism>
<dbReference type="EMBL" id="JACHIV010000001">
    <property type="protein sequence ID" value="MBB5068943.1"/>
    <property type="molecule type" value="Genomic_DNA"/>
</dbReference>
<dbReference type="InterPro" id="IPR017853">
    <property type="entry name" value="GH"/>
</dbReference>
<dbReference type="GO" id="GO:0004568">
    <property type="term" value="F:chitinase activity"/>
    <property type="evidence" value="ECO:0007669"/>
    <property type="project" value="TreeGrafter"/>
</dbReference>
<sequence length="318" mass="33869">MSFHFTSPTRVGGVRAVLIALVAVAAAVAVALLVAVQPPASAVDGKHAALYYQTQYDGDRYVSPLEPTAHGAPVTDVIVGAVHLNSPTEVHLNDDPPDAAKYDRMWTDLRALQDGGVQVLGMVGGAAHGSFQRLDTEFDTYYPLLKDFLSTRGLDGVDLNVEEEMSQQGIQRLITALRADFGPDFLITMGPVASALSGGGNLSGFDYDQLYREVGGEIAWFNAQFYNGWGDASSTADFDAIVDRGVIPAERISVTALTNQGNGGSGYVDVAGLRATLSALQAAHPNFAGVTGWEYFNSQPAEGSDPWQWLIDVASAWN</sequence>
<dbReference type="RefSeq" id="WP_184478701.1">
    <property type="nucleotide sequence ID" value="NZ_JACHIV010000001.1"/>
</dbReference>
<dbReference type="PANTHER" id="PTHR45708:SF60">
    <property type="entry name" value="III CHITINASE, PUTATIVE (AFU_ORTHOLOGUE AFUA_5G03850)-RELATED"/>
    <property type="match status" value="1"/>
</dbReference>
<feature type="domain" description="GH18" evidence="1">
    <location>
        <begin position="46"/>
        <end position="318"/>
    </location>
</feature>
<dbReference type="AlphaFoldDB" id="A0A840NFA3"/>
<dbReference type="PANTHER" id="PTHR45708">
    <property type="entry name" value="ENDOCHITINASE"/>
    <property type="match status" value="1"/>
</dbReference>
<evidence type="ECO:0000313" key="2">
    <source>
        <dbReference type="EMBL" id="MBB5068943.1"/>
    </source>
</evidence>
<proteinExistence type="predicted"/>
<protein>
    <submittedName>
        <fullName evidence="2">Chitinase</fullName>
    </submittedName>
</protein>
<reference evidence="2 3" key="1">
    <citation type="submission" date="2020-08" db="EMBL/GenBank/DDBJ databases">
        <title>Sequencing the genomes of 1000 actinobacteria strains.</title>
        <authorList>
            <person name="Klenk H.-P."/>
        </authorList>
    </citation>
    <scope>NUCLEOTIDE SEQUENCE [LARGE SCALE GENOMIC DNA]</scope>
    <source>
        <strain evidence="2 3">DSM 45582</strain>
    </source>
</reference>
<comment type="caution">
    <text evidence="2">The sequence shown here is derived from an EMBL/GenBank/DDBJ whole genome shotgun (WGS) entry which is preliminary data.</text>
</comment>
<keyword evidence="3" id="KW-1185">Reference proteome</keyword>
<name>A0A840NFA3_9PSEU</name>
<dbReference type="PROSITE" id="PS51910">
    <property type="entry name" value="GH18_2"/>
    <property type="match status" value="1"/>
</dbReference>
<gene>
    <name evidence="2" type="ORF">BJ969_002031</name>
</gene>
<evidence type="ECO:0000313" key="3">
    <source>
        <dbReference type="Proteomes" id="UP000580474"/>
    </source>
</evidence>
<dbReference type="GO" id="GO:0005576">
    <property type="term" value="C:extracellular region"/>
    <property type="evidence" value="ECO:0007669"/>
    <property type="project" value="TreeGrafter"/>
</dbReference>
<dbReference type="SUPFAM" id="SSF51445">
    <property type="entry name" value="(Trans)glycosidases"/>
    <property type="match status" value="1"/>
</dbReference>